<organism evidence="2 3">
    <name type="scientific">Scyliorhinus torazame</name>
    <name type="common">Cloudy catshark</name>
    <name type="synonym">Catulus torazame</name>
    <dbReference type="NCBI Taxonomy" id="75743"/>
    <lineage>
        <taxon>Eukaryota</taxon>
        <taxon>Metazoa</taxon>
        <taxon>Chordata</taxon>
        <taxon>Craniata</taxon>
        <taxon>Vertebrata</taxon>
        <taxon>Chondrichthyes</taxon>
        <taxon>Elasmobranchii</taxon>
        <taxon>Galeomorphii</taxon>
        <taxon>Galeoidea</taxon>
        <taxon>Carcharhiniformes</taxon>
        <taxon>Scyliorhinidae</taxon>
        <taxon>Scyliorhinus</taxon>
    </lineage>
</organism>
<gene>
    <name evidence="2" type="ORF">scyTo_0023486</name>
</gene>
<comment type="caution">
    <text evidence="2">The sequence shown here is derived from an EMBL/GenBank/DDBJ whole genome shotgun (WGS) entry which is preliminary data.</text>
</comment>
<name>A0A401QBQ4_SCYTO</name>
<sequence length="129" mass="13967">MEEASCTGNSPCTLTTRPLPASPHTHSARAWAVVGELGVEGRAASGSFLDGVERQLGARRSRSPREGELTGFGVLRPVVFRVGGRAAETLLRTARFAVGGFEFAHWRTKEWRKAGSWIGCWKLRDGTGV</sequence>
<reference evidence="2 3" key="1">
    <citation type="journal article" date="2018" name="Nat. Ecol. Evol.">
        <title>Shark genomes provide insights into elasmobranch evolution and the origin of vertebrates.</title>
        <authorList>
            <person name="Hara Y"/>
            <person name="Yamaguchi K"/>
            <person name="Onimaru K"/>
            <person name="Kadota M"/>
            <person name="Koyanagi M"/>
            <person name="Keeley SD"/>
            <person name="Tatsumi K"/>
            <person name="Tanaka K"/>
            <person name="Motone F"/>
            <person name="Kageyama Y"/>
            <person name="Nozu R"/>
            <person name="Adachi N"/>
            <person name="Nishimura O"/>
            <person name="Nakagawa R"/>
            <person name="Tanegashima C"/>
            <person name="Kiyatake I"/>
            <person name="Matsumoto R"/>
            <person name="Murakumo K"/>
            <person name="Nishida K"/>
            <person name="Terakita A"/>
            <person name="Kuratani S"/>
            <person name="Sato K"/>
            <person name="Hyodo S Kuraku.S."/>
        </authorList>
    </citation>
    <scope>NUCLEOTIDE SEQUENCE [LARGE SCALE GENOMIC DNA]</scope>
</reference>
<evidence type="ECO:0000313" key="2">
    <source>
        <dbReference type="EMBL" id="GCB82811.1"/>
    </source>
</evidence>
<dbReference type="AlphaFoldDB" id="A0A401QBQ4"/>
<feature type="region of interest" description="Disordered" evidence="1">
    <location>
        <begin position="1"/>
        <end position="24"/>
    </location>
</feature>
<dbReference type="EMBL" id="BFAA01029869">
    <property type="protein sequence ID" value="GCB82811.1"/>
    <property type="molecule type" value="Genomic_DNA"/>
</dbReference>
<proteinExistence type="predicted"/>
<evidence type="ECO:0000313" key="3">
    <source>
        <dbReference type="Proteomes" id="UP000288216"/>
    </source>
</evidence>
<evidence type="ECO:0000256" key="1">
    <source>
        <dbReference type="SAM" id="MobiDB-lite"/>
    </source>
</evidence>
<keyword evidence="3" id="KW-1185">Reference proteome</keyword>
<dbReference type="Proteomes" id="UP000288216">
    <property type="component" value="Unassembled WGS sequence"/>
</dbReference>
<feature type="compositionally biased region" description="Polar residues" evidence="1">
    <location>
        <begin position="1"/>
        <end position="16"/>
    </location>
</feature>
<protein>
    <submittedName>
        <fullName evidence="2">Uncharacterized protein</fullName>
    </submittedName>
</protein>
<accession>A0A401QBQ4</accession>